<protein>
    <submittedName>
        <fullName evidence="2">Uncharacterized protein</fullName>
    </submittedName>
</protein>
<dbReference type="EMBL" id="CP129971">
    <property type="protein sequence ID" value="WKK75684.2"/>
    <property type="molecule type" value="Genomic_DNA"/>
</dbReference>
<organism evidence="2 3">
    <name type="scientific">Marivirga salinarum</name>
    <dbReference type="NCBI Taxonomy" id="3059078"/>
    <lineage>
        <taxon>Bacteria</taxon>
        <taxon>Pseudomonadati</taxon>
        <taxon>Bacteroidota</taxon>
        <taxon>Cytophagia</taxon>
        <taxon>Cytophagales</taxon>
        <taxon>Marivirgaceae</taxon>
        <taxon>Marivirga</taxon>
    </lineage>
</organism>
<proteinExistence type="predicted"/>
<sequence length="87" mass="9350">METQNQGNTQPLSTKDWLITLIITAIPIIGFIMLFVWAFSGGTNVNKANWAKAALLLMAILIALSFLFSLIFGAGIFALLNGGGNSY</sequence>
<feature type="transmembrane region" description="Helical" evidence="1">
    <location>
        <begin position="17"/>
        <end position="41"/>
    </location>
</feature>
<reference evidence="2 3" key="1">
    <citation type="submission" date="2023-08" db="EMBL/GenBank/DDBJ databases">
        <title>Comparative genomics and taxonomic characterization of three novel marine species of genus Marivirga.</title>
        <authorList>
            <person name="Muhammad N."/>
            <person name="Kim S.-G."/>
        </authorList>
    </citation>
    <scope>NUCLEOTIDE SEQUENCE [LARGE SCALE GENOMIC DNA]</scope>
    <source>
        <strain evidence="2 3">BDSF4-3</strain>
    </source>
</reference>
<dbReference type="Proteomes" id="UP001230496">
    <property type="component" value="Chromosome"/>
</dbReference>
<name>A0AA49JBL6_9BACT</name>
<accession>A0AA49JBL6</accession>
<evidence type="ECO:0000313" key="3">
    <source>
        <dbReference type="Proteomes" id="UP001230496"/>
    </source>
</evidence>
<keyword evidence="1" id="KW-0472">Membrane</keyword>
<evidence type="ECO:0000256" key="1">
    <source>
        <dbReference type="SAM" id="Phobius"/>
    </source>
</evidence>
<feature type="transmembrane region" description="Helical" evidence="1">
    <location>
        <begin position="53"/>
        <end position="80"/>
    </location>
</feature>
<evidence type="ECO:0000313" key="2">
    <source>
        <dbReference type="EMBL" id="WKK75684.2"/>
    </source>
</evidence>
<dbReference type="RefSeq" id="WP_308351106.1">
    <property type="nucleotide sequence ID" value="NZ_CP129971.1"/>
</dbReference>
<keyword evidence="3" id="KW-1185">Reference proteome</keyword>
<dbReference type="AlphaFoldDB" id="A0AA49JBL6"/>
<dbReference type="KEGG" id="msaa:QYS49_30155"/>
<keyword evidence="1" id="KW-0812">Transmembrane</keyword>
<keyword evidence="1" id="KW-1133">Transmembrane helix</keyword>
<gene>
    <name evidence="2" type="ORF">QYS49_30155</name>
</gene>